<evidence type="ECO:0000256" key="2">
    <source>
        <dbReference type="SAM" id="SignalP"/>
    </source>
</evidence>
<keyword evidence="2" id="KW-0732">Signal</keyword>
<dbReference type="InterPro" id="IPR036709">
    <property type="entry name" value="Autotransporte_beta_dom_sf"/>
</dbReference>
<reference evidence="4 5" key="1">
    <citation type="submission" date="2020-10" db="EMBL/GenBank/DDBJ databases">
        <title>Phylogeny of dyella-like bacteria.</title>
        <authorList>
            <person name="Fu J."/>
        </authorList>
    </citation>
    <scope>NUCLEOTIDE SEQUENCE [LARGE SCALE GENOMIC DNA]</scope>
    <source>
        <strain evidence="4 5">BB4</strain>
    </source>
</reference>
<name>A0ABW8K126_9GAMM</name>
<dbReference type="SUPFAM" id="SSF103515">
    <property type="entry name" value="Autotransporter"/>
    <property type="match status" value="1"/>
</dbReference>
<dbReference type="InterPro" id="IPR013783">
    <property type="entry name" value="Ig-like_fold"/>
</dbReference>
<dbReference type="InterPro" id="IPR014756">
    <property type="entry name" value="Ig_E-set"/>
</dbReference>
<comment type="caution">
    <text evidence="4">The sequence shown here is derived from an EMBL/GenBank/DDBJ whole genome shotgun (WGS) entry which is preliminary data.</text>
</comment>
<dbReference type="PROSITE" id="PS51208">
    <property type="entry name" value="AUTOTRANSPORTER"/>
    <property type="match status" value="1"/>
</dbReference>
<gene>
    <name evidence="4" type="ORF">ISS97_05020</name>
</gene>
<dbReference type="EMBL" id="JADIKD010000007">
    <property type="protein sequence ID" value="MFK2916615.1"/>
    <property type="molecule type" value="Genomic_DNA"/>
</dbReference>
<keyword evidence="5" id="KW-1185">Reference proteome</keyword>
<feature type="region of interest" description="Disordered" evidence="1">
    <location>
        <begin position="885"/>
        <end position="949"/>
    </location>
</feature>
<evidence type="ECO:0000313" key="4">
    <source>
        <dbReference type="EMBL" id="MFK2916615.1"/>
    </source>
</evidence>
<dbReference type="InterPro" id="IPR006315">
    <property type="entry name" value="OM_autotransptr_brl_dom"/>
</dbReference>
<dbReference type="Proteomes" id="UP001620408">
    <property type="component" value="Unassembled WGS sequence"/>
</dbReference>
<protein>
    <submittedName>
        <fullName evidence="4">Tandem-95 repeat protein</fullName>
    </submittedName>
</protein>
<feature type="compositionally biased region" description="Polar residues" evidence="1">
    <location>
        <begin position="930"/>
        <end position="945"/>
    </location>
</feature>
<accession>A0ABW8K126</accession>
<organism evidence="4 5">
    <name type="scientific">Dyella koreensis</name>
    <dbReference type="NCBI Taxonomy" id="311235"/>
    <lineage>
        <taxon>Bacteria</taxon>
        <taxon>Pseudomonadati</taxon>
        <taxon>Pseudomonadota</taxon>
        <taxon>Gammaproteobacteria</taxon>
        <taxon>Lysobacterales</taxon>
        <taxon>Rhodanobacteraceae</taxon>
        <taxon>Dyella</taxon>
    </lineage>
</organism>
<evidence type="ECO:0000313" key="5">
    <source>
        <dbReference type="Proteomes" id="UP001620408"/>
    </source>
</evidence>
<dbReference type="RefSeq" id="WP_379985981.1">
    <property type="nucleotide sequence ID" value="NZ_JADIKD010000007.1"/>
</dbReference>
<feature type="domain" description="Autotransporter" evidence="3">
    <location>
        <begin position="944"/>
        <end position="1224"/>
    </location>
</feature>
<evidence type="ECO:0000259" key="3">
    <source>
        <dbReference type="PROSITE" id="PS51208"/>
    </source>
</evidence>
<dbReference type="InterPro" id="IPR005546">
    <property type="entry name" value="Autotransporte_beta"/>
</dbReference>
<dbReference type="Gene3D" id="2.60.40.10">
    <property type="entry name" value="Immunoglobulins"/>
    <property type="match status" value="1"/>
</dbReference>
<proteinExistence type="predicted"/>
<dbReference type="NCBIfam" id="NF012211">
    <property type="entry name" value="tand_rpt_95"/>
    <property type="match status" value="5"/>
</dbReference>
<feature type="chain" id="PRO_5046009817" evidence="2">
    <location>
        <begin position="31"/>
        <end position="1224"/>
    </location>
</feature>
<dbReference type="Gene3D" id="2.40.128.130">
    <property type="entry name" value="Autotransporter beta-domain"/>
    <property type="match status" value="1"/>
</dbReference>
<dbReference type="SMART" id="SM00869">
    <property type="entry name" value="Autotransporter"/>
    <property type="match status" value="1"/>
</dbReference>
<evidence type="ECO:0000256" key="1">
    <source>
        <dbReference type="SAM" id="MobiDB-lite"/>
    </source>
</evidence>
<dbReference type="Pfam" id="PF03797">
    <property type="entry name" value="Autotransporter"/>
    <property type="match status" value="1"/>
</dbReference>
<dbReference type="Pfam" id="PF17963">
    <property type="entry name" value="Big_9"/>
    <property type="match status" value="6"/>
</dbReference>
<dbReference type="SUPFAM" id="SSF81296">
    <property type="entry name" value="E set domains"/>
    <property type="match status" value="1"/>
</dbReference>
<dbReference type="NCBIfam" id="TIGR01414">
    <property type="entry name" value="autotrans_barl"/>
    <property type="match status" value="1"/>
</dbReference>
<dbReference type="Gene3D" id="2.60.40.3440">
    <property type="match status" value="6"/>
</dbReference>
<feature type="signal peptide" evidence="2">
    <location>
        <begin position="1"/>
        <end position="30"/>
    </location>
</feature>
<sequence>MCSTRTRRFWRGLSKLALLGVIGLPALAQASPGCQALNGQSGTIPGHGYVQLLTNSQQVNQGDYVTLTSSGTVLYLSSFLMMSTNANTVSGAETGSGASADNLSNQLSSSATYSITCQSAGATISSVSPASATVGSVTTISGSGFWGATQVLFGATPATSFTVTYGSGNPIIYAMVPNGSGTVTITVVTDAGTYSGGSFTFAAPTAGPSSASVAFNSSNNAMPLNISGNPASVAVASAPAHGVATATGTSITYSPATGYTGPDSFTYTATNAAGTSAPATVTITVNPPAAPTVAAVSATTPYNTATNINLASAITGTNISAVSIATAPTHGTATVSGETVTYTPSATFYGGTDSFTYTATNPGGTSAPATVTVTVNAVSVPTVSATSVTTAYNTPTNINLASAITGIDITAVNIASAPAHGTTTVSGETVTYTPSATFYGGTDSFTYTATNPGGTSTPATVTVTVNAVGAPTVSATSVTTPYNTATNINLAGAIAGTAITAVNIANAPAHGTATVSGETVTYTPSSTFYGGTDNFTYTATNPGGTSAPAAVTVTVGALPIPTVAAKSATTPYNTATNIDLTSAISGTGVTGILIASSPAHGTVSTSGETVTYTPSSTFYGGTDSFTYTAINPGGHSTPATITITVTPLSTPVATALSVVTTKATPVLIEAAAMATGPQPLTGATVATQPMHGTATANGEQIVYTPAAGFVGTDTFNYQLSNHFGTSAPGTITVTVTASGSATGLSQTVSTQPGSPVSVNLAAVAPGTYTSSALLGLSPAGAGTTTLSQPTTLTFTPASTFHGLVQITAVLTASDGQTQVINVLVLVSNQPDPSRNPDALGLINAQTMQAKRFAESQLRNIQSRLDSLHDGNATASFSNNVSISLGGKPMQAPTGAATGARNAAPSGTPSPVGMRPGMGAAESGDGASAPADTTPQGSAPTTQPPASSGLGVWINGAANFGSFDAYRRAAGFDSDNIAVNTGADQRIGEHALIGFSLGYNHDRSEVGNNGTRSVAQGYSAAIYGSYQPTSHLYIDGVLGGGGLRFDSRRYASDSGTALAGHRNGNQWFASLTAGYAYKAGAWAVSPYGRLAWSLSSLNGYAESGDAAEALSYGTQTVRTSQVVVGIRASGKMAWNDNMFIPHARLEVGHDFQGTSDTTLGYAFVPTAGSWNVLTNPYSANGTSVQAGVGGDWQLRDDLLITTEYQYLLMPHAHDQSIRIGVHKQF</sequence>